<comment type="catalytic activity">
    <reaction evidence="1">
        <text>ATP + protein L-histidine = ADP + protein N-phospho-L-histidine.</text>
        <dbReference type="EC" id="2.7.13.3"/>
    </reaction>
</comment>
<dbReference type="InterPro" id="IPR001789">
    <property type="entry name" value="Sig_transdc_resp-reg_receiver"/>
</dbReference>
<proteinExistence type="predicted"/>
<dbReference type="SMART" id="SM00448">
    <property type="entry name" value="REC"/>
    <property type="match status" value="1"/>
</dbReference>
<organism evidence="15 16">
    <name type="scientific">Candidatus Competibacter denitrificans Run_A_D11</name>
    <dbReference type="NCBI Taxonomy" id="1400863"/>
    <lineage>
        <taxon>Bacteria</taxon>
        <taxon>Pseudomonadati</taxon>
        <taxon>Pseudomonadota</taxon>
        <taxon>Gammaproteobacteria</taxon>
        <taxon>Candidatus Competibacteraceae</taxon>
        <taxon>Candidatus Competibacter</taxon>
    </lineage>
</organism>
<dbReference type="InterPro" id="IPR051315">
    <property type="entry name" value="Bact_Chemotaxis_CheA"/>
</dbReference>
<dbReference type="InterPro" id="IPR004358">
    <property type="entry name" value="Sig_transdc_His_kin-like_C"/>
</dbReference>
<dbReference type="InterPro" id="IPR003594">
    <property type="entry name" value="HATPase_dom"/>
</dbReference>
<dbReference type="SUPFAM" id="SSF52172">
    <property type="entry name" value="CheY-like"/>
    <property type="match status" value="1"/>
</dbReference>
<reference evidence="15" key="1">
    <citation type="submission" date="2013-07" db="EMBL/GenBank/DDBJ databases">
        <authorList>
            <person name="McIlroy S."/>
        </authorList>
    </citation>
    <scope>NUCLEOTIDE SEQUENCE [LARGE SCALE GENOMIC DNA]</scope>
    <source>
        <strain evidence="15">Run_A_D11</strain>
    </source>
</reference>
<dbReference type="EMBL" id="CBTJ020000024">
    <property type="protein sequence ID" value="CDI01620.1"/>
    <property type="molecule type" value="Genomic_DNA"/>
</dbReference>
<evidence type="ECO:0000256" key="10">
    <source>
        <dbReference type="PROSITE-ProRule" id="PRU00169"/>
    </source>
</evidence>
<evidence type="ECO:0000256" key="6">
    <source>
        <dbReference type="ARBA" id="ARBA00022777"/>
    </source>
</evidence>
<dbReference type="GO" id="GO:0006935">
    <property type="term" value="P:chemotaxis"/>
    <property type="evidence" value="ECO:0007669"/>
    <property type="project" value="InterPro"/>
</dbReference>
<feature type="domain" description="CheW-like" evidence="13">
    <location>
        <begin position="1123"/>
        <end position="1260"/>
    </location>
</feature>
<dbReference type="SMART" id="SM00073">
    <property type="entry name" value="HPT"/>
    <property type="match status" value="1"/>
</dbReference>
<dbReference type="Gene3D" id="3.40.50.2300">
    <property type="match status" value="1"/>
</dbReference>
<dbReference type="InterPro" id="IPR036641">
    <property type="entry name" value="HPT_dom_sf"/>
</dbReference>
<evidence type="ECO:0000259" key="13">
    <source>
        <dbReference type="PROSITE" id="PS50851"/>
    </source>
</evidence>
<dbReference type="PROSITE" id="PS50894">
    <property type="entry name" value="HPT"/>
    <property type="match status" value="1"/>
</dbReference>
<feature type="domain" description="Histidine kinase" evidence="11">
    <location>
        <begin position="877"/>
        <end position="1121"/>
    </location>
</feature>
<gene>
    <name evidence="15" type="ORF">BN873_190014</name>
</gene>
<evidence type="ECO:0000313" key="15">
    <source>
        <dbReference type="EMBL" id="CDI01620.1"/>
    </source>
</evidence>
<feature type="domain" description="HPt" evidence="14">
    <location>
        <begin position="612"/>
        <end position="716"/>
    </location>
</feature>
<feature type="domain" description="Response regulatory" evidence="12">
    <location>
        <begin position="1284"/>
        <end position="1400"/>
    </location>
</feature>
<dbReference type="Pfam" id="PF00072">
    <property type="entry name" value="Response_reg"/>
    <property type="match status" value="1"/>
</dbReference>
<dbReference type="Pfam" id="PF02518">
    <property type="entry name" value="HATPase_c"/>
    <property type="match status" value="1"/>
</dbReference>
<dbReference type="InterPro" id="IPR011006">
    <property type="entry name" value="CheY-like_superfamily"/>
</dbReference>
<dbReference type="InterPro" id="IPR036890">
    <property type="entry name" value="HATPase_C_sf"/>
</dbReference>
<comment type="function">
    <text evidence="8">Involved in the transmission of sensory signals from the chemoreceptors to the flagellar motors. CheA is autophosphorylated; it can transfer its phosphate group to either CheB or CheY.</text>
</comment>
<dbReference type="InterPro" id="IPR005467">
    <property type="entry name" value="His_kinase_dom"/>
</dbReference>
<dbReference type="EC" id="2.7.13.3" evidence="2"/>
<comment type="caution">
    <text evidence="15">The sequence shown here is derived from an EMBL/GenBank/DDBJ whole genome shotgun (WGS) entry which is preliminary data.</text>
</comment>
<keyword evidence="6" id="KW-0418">Kinase</keyword>
<dbReference type="SUPFAM" id="SSF47226">
    <property type="entry name" value="Histidine-containing phosphotransfer domain, HPT domain"/>
    <property type="match status" value="1"/>
</dbReference>
<dbReference type="PROSITE" id="PS50109">
    <property type="entry name" value="HIS_KIN"/>
    <property type="match status" value="1"/>
</dbReference>
<feature type="modified residue" description="Phosphohistidine" evidence="9">
    <location>
        <position position="659"/>
    </location>
</feature>
<evidence type="ECO:0000256" key="3">
    <source>
        <dbReference type="ARBA" id="ARBA00021495"/>
    </source>
</evidence>
<sequence length="1409" mass="151523">MTLSNEISSALEAEIAAVVDVLMEGLADPEAAGDVAVVADGLGRYGEHVSQIGVLAEQGGLVGLGQVCAQFHERLLALANQEGVWVDAHREALEEWPALIMGYLESGETDSSAGEALLEHLQRPIWSRSLPEADALRLQEWLTHPAAVDPIKEAVQTVSDNLAAVSVAGATQEEASATLEQALADEAIQPVPEDFPLSDSLNTIDAENVFSGRVEEDVLAPASASVVEVAAIGEATQPETTTFALEPEVLAVGTPPIATLPSDAGHFQEITTAKPVETNPQVVKAASEPTEIDRPLSETESDLLDLTVDFMGMESESTASVETATAFTTESRAIEPVLASDEKIAPSLTGFNQAMEESIAAKGVEAVAAVSGFDLAAESAATIEDETDIEAVASEATIEDETELAAVASEATIEDETDIEAVAPEAAIEDETELEAAGDLAGFDQELVDLLLAEAGSITETVEDMKVVAVDAGADADARSEALLACAEQIARLADASEALGLSGLQQACGFLNGNVMAFAGLPRPLAEREYDLIAAWPERAIHYLQTLPNRKASHALVEGFSDPIWPSPLPTEEVHALVELLATPTFAIPEAMAVEPRPQEALPEHVSLALPGDVNPELLDSLLQELPSQTAELSAAIQRLAAGNGVLRDVEVAQRIAHTVKGAGNTVGVRGIANLTHHMEDILQAFSKHQTLPNRRLADTLLSAVDCLENMSEALVGLGDPPPQAQEVLQGILDWANQIDKQGLPKEDDVALPSTPKRPAMAASRLESVDHFATAEPSDTAEAAETVTAATGAQATVPMLRVPATLVDDLLRLVGESIILTGQVQERTHKALRQMRAVQSQHQVFQQLTADLEQLVEIRGIAPFRDQVAAKGDFDPLELEQYNELNTVTHRLLEASADSRALGQDIRDDLSALDDLLVTQGRLHRQSQEAVLRTRMVPVKTIVPRLQRSVRQTCRLTDKEVKFLVIGDETMMDSNLLADITDPLMHILRNAVDHGIEAPEQREARGKDPVGRIDLSFVREGSTIVVRCRDDGAGLDFAAIRRVAQERGFIAPDATPGEAELSQIILTSGFSTRSEATQTSGRGVGLDAVHSRLRELKGSFQIRSEAGRGCLMELRLPVTLIAVHALLVRVHEQRFAISSRGVEQVLYSGLGEIHRLGEKTVYRMGDDFYEMTSLEAMLHLSHDRRGAERQTPALMLVRDATGVVRAVLTQEVLDSRDLVVKPLGRYFPKLRGIVGATILGDGSVVPVLDLPELLSAPLSQLEGTARREIKSAPVATAQTRQRMALVVDDSLSARRALAQAVSDAGFEVRMARDGLEAVSMIEARQPDLLLVDLEMPRMNGLELTAHVRGREATRTLPVIMVTSRSTAKHRQEAEKVGVNFYMTKPFTDDELLENVELALRTGVRQIRA</sequence>
<dbReference type="CDD" id="cd00088">
    <property type="entry name" value="HPT"/>
    <property type="match status" value="1"/>
</dbReference>
<dbReference type="GO" id="GO:0005737">
    <property type="term" value="C:cytoplasm"/>
    <property type="evidence" value="ECO:0007669"/>
    <property type="project" value="InterPro"/>
</dbReference>
<evidence type="ECO:0000259" key="12">
    <source>
        <dbReference type="PROSITE" id="PS50110"/>
    </source>
</evidence>
<dbReference type="SUPFAM" id="SSF55874">
    <property type="entry name" value="ATPase domain of HSP90 chaperone/DNA topoisomerase II/histidine kinase"/>
    <property type="match status" value="1"/>
</dbReference>
<keyword evidence="5" id="KW-0808">Transferase</keyword>
<dbReference type="Gene3D" id="1.20.120.160">
    <property type="entry name" value="HPT domain"/>
    <property type="match status" value="1"/>
</dbReference>
<evidence type="ECO:0000256" key="7">
    <source>
        <dbReference type="ARBA" id="ARBA00023012"/>
    </source>
</evidence>
<keyword evidence="7" id="KW-0902">Two-component regulatory system</keyword>
<dbReference type="SMART" id="SM01231">
    <property type="entry name" value="H-kinase_dim"/>
    <property type="match status" value="1"/>
</dbReference>
<accession>W6M7G3</accession>
<evidence type="ECO:0000256" key="8">
    <source>
        <dbReference type="ARBA" id="ARBA00035100"/>
    </source>
</evidence>
<dbReference type="PANTHER" id="PTHR43395:SF8">
    <property type="entry name" value="HISTIDINE KINASE"/>
    <property type="match status" value="1"/>
</dbReference>
<dbReference type="PROSITE" id="PS50110">
    <property type="entry name" value="RESPONSE_REGULATORY"/>
    <property type="match status" value="1"/>
</dbReference>
<dbReference type="SMART" id="SM00387">
    <property type="entry name" value="HATPase_c"/>
    <property type="match status" value="1"/>
</dbReference>
<evidence type="ECO:0000259" key="14">
    <source>
        <dbReference type="PROSITE" id="PS50894"/>
    </source>
</evidence>
<name>W6M7G3_9GAMM</name>
<dbReference type="InterPro" id="IPR004105">
    <property type="entry name" value="CheA-like_dim"/>
</dbReference>
<dbReference type="Proteomes" id="UP000035760">
    <property type="component" value="Unassembled WGS sequence"/>
</dbReference>
<reference evidence="15" key="2">
    <citation type="submission" date="2014-03" db="EMBL/GenBank/DDBJ databases">
        <title>Candidatus Competibacter-lineage genomes retrieved from metagenomes reveal functional metabolic diversity.</title>
        <authorList>
            <person name="McIlroy S.J."/>
            <person name="Albertsen M."/>
            <person name="Andresen E.K."/>
            <person name="Saunders A.M."/>
            <person name="Kristiansen R."/>
            <person name="Stokholm-Bjerregaard M."/>
            <person name="Nielsen K.L."/>
            <person name="Nielsen P.H."/>
        </authorList>
    </citation>
    <scope>NUCLEOTIDE SEQUENCE</scope>
    <source>
        <strain evidence="15">Run_A_D11</strain>
    </source>
</reference>
<dbReference type="GO" id="GO:0000155">
    <property type="term" value="F:phosphorelay sensor kinase activity"/>
    <property type="evidence" value="ECO:0007669"/>
    <property type="project" value="InterPro"/>
</dbReference>
<dbReference type="SMART" id="SM00260">
    <property type="entry name" value="CheW"/>
    <property type="match status" value="1"/>
</dbReference>
<evidence type="ECO:0000256" key="2">
    <source>
        <dbReference type="ARBA" id="ARBA00012438"/>
    </source>
</evidence>
<keyword evidence="4 10" id="KW-0597">Phosphoprotein</keyword>
<evidence type="ECO:0000313" key="16">
    <source>
        <dbReference type="Proteomes" id="UP000035760"/>
    </source>
</evidence>
<dbReference type="Pfam" id="PF01584">
    <property type="entry name" value="CheW"/>
    <property type="match status" value="1"/>
</dbReference>
<feature type="modified residue" description="4-aspartylphosphate" evidence="10">
    <location>
        <position position="1333"/>
    </location>
</feature>
<dbReference type="RefSeq" id="WP_048670922.1">
    <property type="nucleotide sequence ID" value="NZ_CBTJ020000024.1"/>
</dbReference>
<dbReference type="InterPro" id="IPR002545">
    <property type="entry name" value="CheW-lke_dom"/>
</dbReference>
<dbReference type="SUPFAM" id="SSF50341">
    <property type="entry name" value="CheW-like"/>
    <property type="match status" value="1"/>
</dbReference>
<dbReference type="InterPro" id="IPR008207">
    <property type="entry name" value="Sig_transdc_His_kin_Hpt_dom"/>
</dbReference>
<protein>
    <recommendedName>
        <fullName evidence="3">Chemotaxis protein CheA</fullName>
        <ecNumber evidence="2">2.7.13.3</ecNumber>
    </recommendedName>
</protein>
<evidence type="ECO:0000256" key="4">
    <source>
        <dbReference type="ARBA" id="ARBA00022553"/>
    </source>
</evidence>
<evidence type="ECO:0000256" key="9">
    <source>
        <dbReference type="PROSITE-ProRule" id="PRU00110"/>
    </source>
</evidence>
<keyword evidence="16" id="KW-1185">Reference proteome</keyword>
<dbReference type="PRINTS" id="PR00344">
    <property type="entry name" value="BCTRLSENSOR"/>
</dbReference>
<evidence type="ECO:0000256" key="5">
    <source>
        <dbReference type="ARBA" id="ARBA00022679"/>
    </source>
</evidence>
<dbReference type="CDD" id="cd17546">
    <property type="entry name" value="REC_hyHK_CKI1_RcsC-like"/>
    <property type="match status" value="1"/>
</dbReference>
<dbReference type="InterPro" id="IPR036061">
    <property type="entry name" value="CheW-like_dom_sf"/>
</dbReference>
<evidence type="ECO:0000259" key="11">
    <source>
        <dbReference type="PROSITE" id="PS50109"/>
    </source>
</evidence>
<dbReference type="STRING" id="1400863.BN873_190014"/>
<dbReference type="Gene3D" id="2.30.30.40">
    <property type="entry name" value="SH3 Domains"/>
    <property type="match status" value="1"/>
</dbReference>
<dbReference type="Gene3D" id="3.30.565.10">
    <property type="entry name" value="Histidine kinase-like ATPase, C-terminal domain"/>
    <property type="match status" value="1"/>
</dbReference>
<evidence type="ECO:0000256" key="1">
    <source>
        <dbReference type="ARBA" id="ARBA00000085"/>
    </source>
</evidence>
<dbReference type="Pfam" id="PF01627">
    <property type="entry name" value="Hpt"/>
    <property type="match status" value="1"/>
</dbReference>
<dbReference type="PROSITE" id="PS50851">
    <property type="entry name" value="CHEW"/>
    <property type="match status" value="1"/>
</dbReference>
<dbReference type="FunFam" id="3.30.565.10:FF:000016">
    <property type="entry name" value="Chemotaxis protein CheA, putative"/>
    <property type="match status" value="1"/>
</dbReference>
<dbReference type="PANTHER" id="PTHR43395">
    <property type="entry name" value="SENSOR HISTIDINE KINASE CHEA"/>
    <property type="match status" value="1"/>
</dbReference>
<dbReference type="OrthoDB" id="9803176at2"/>